<dbReference type="AlphaFoldDB" id="A0A6C0LVS5"/>
<feature type="transmembrane region" description="Helical" evidence="1">
    <location>
        <begin position="6"/>
        <end position="27"/>
    </location>
</feature>
<organism evidence="2">
    <name type="scientific">viral metagenome</name>
    <dbReference type="NCBI Taxonomy" id="1070528"/>
    <lineage>
        <taxon>unclassified sequences</taxon>
        <taxon>metagenomes</taxon>
        <taxon>organismal metagenomes</taxon>
    </lineage>
</organism>
<keyword evidence="1" id="KW-1133">Transmembrane helix</keyword>
<sequence>MDTLRIIVIVESILLVVLTGVLMYLLYRMFMGGQANDNTDRDDKLTGVEFDLYKDQNGGNEFLLKSLGDHYTTQLKNAKPFKGKGTTNPHVSSAGVAFSPFTRVFETTDYGSSMYTDTLHNHTLTYDKILQNGNTRYPKLADRGSTLFKSHKHISVHAPAIYTKQQKDKPMYSANL</sequence>
<accession>A0A6C0LVS5</accession>
<protein>
    <submittedName>
        <fullName evidence="2">Uncharacterized protein</fullName>
    </submittedName>
</protein>
<evidence type="ECO:0000256" key="1">
    <source>
        <dbReference type="SAM" id="Phobius"/>
    </source>
</evidence>
<proteinExistence type="predicted"/>
<reference evidence="2" key="1">
    <citation type="journal article" date="2020" name="Nature">
        <title>Giant virus diversity and host interactions through global metagenomics.</title>
        <authorList>
            <person name="Schulz F."/>
            <person name="Roux S."/>
            <person name="Paez-Espino D."/>
            <person name="Jungbluth S."/>
            <person name="Walsh D.A."/>
            <person name="Denef V.J."/>
            <person name="McMahon K.D."/>
            <person name="Konstantinidis K.T."/>
            <person name="Eloe-Fadrosh E.A."/>
            <person name="Kyrpides N.C."/>
            <person name="Woyke T."/>
        </authorList>
    </citation>
    <scope>NUCLEOTIDE SEQUENCE</scope>
    <source>
        <strain evidence="2">GVMAG-S-1016704-121</strain>
    </source>
</reference>
<evidence type="ECO:0000313" key="2">
    <source>
        <dbReference type="EMBL" id="QHU33664.1"/>
    </source>
</evidence>
<keyword evidence="1" id="KW-0812">Transmembrane</keyword>
<name>A0A6C0LVS5_9ZZZZ</name>
<keyword evidence="1" id="KW-0472">Membrane</keyword>
<dbReference type="EMBL" id="MN740560">
    <property type="protein sequence ID" value="QHU33664.1"/>
    <property type="molecule type" value="Genomic_DNA"/>
</dbReference>